<organism evidence="1 2">
    <name type="scientific">Singulisphaera acidiphila (strain ATCC BAA-1392 / DSM 18658 / VKM B-2454 / MOB10)</name>
    <dbReference type="NCBI Taxonomy" id="886293"/>
    <lineage>
        <taxon>Bacteria</taxon>
        <taxon>Pseudomonadati</taxon>
        <taxon>Planctomycetota</taxon>
        <taxon>Planctomycetia</taxon>
        <taxon>Isosphaerales</taxon>
        <taxon>Isosphaeraceae</taxon>
        <taxon>Singulisphaera</taxon>
    </lineage>
</organism>
<dbReference type="Proteomes" id="UP000010798">
    <property type="component" value="Chromosome"/>
</dbReference>
<name>L0D6T5_SINAD</name>
<evidence type="ECO:0000313" key="2">
    <source>
        <dbReference type="Proteomes" id="UP000010798"/>
    </source>
</evidence>
<proteinExistence type="predicted"/>
<accession>L0D6T5</accession>
<dbReference type="STRING" id="886293.Sinac_0707"/>
<dbReference type="SUPFAM" id="SSF48371">
    <property type="entry name" value="ARM repeat"/>
    <property type="match status" value="1"/>
</dbReference>
<dbReference type="HOGENOM" id="CLU_632971_0_0_0"/>
<evidence type="ECO:0008006" key="3">
    <source>
        <dbReference type="Google" id="ProtNLM"/>
    </source>
</evidence>
<dbReference type="EMBL" id="CP003364">
    <property type="protein sequence ID" value="AGA25119.1"/>
    <property type="molecule type" value="Genomic_DNA"/>
</dbReference>
<dbReference type="InterPro" id="IPR011990">
    <property type="entry name" value="TPR-like_helical_dom_sf"/>
</dbReference>
<protein>
    <recommendedName>
        <fullName evidence="3">Tetratricopeptide repeat protein</fullName>
    </recommendedName>
</protein>
<dbReference type="SUPFAM" id="SSF48452">
    <property type="entry name" value="TPR-like"/>
    <property type="match status" value="1"/>
</dbReference>
<dbReference type="KEGG" id="saci:Sinac_0707"/>
<evidence type="ECO:0000313" key="1">
    <source>
        <dbReference type="EMBL" id="AGA25119.1"/>
    </source>
</evidence>
<reference evidence="1 2" key="1">
    <citation type="submission" date="2012-02" db="EMBL/GenBank/DDBJ databases">
        <title>Complete sequence of chromosome of Singulisphaera acidiphila DSM 18658.</title>
        <authorList>
            <consortium name="US DOE Joint Genome Institute (JGI-PGF)"/>
            <person name="Lucas S."/>
            <person name="Copeland A."/>
            <person name="Lapidus A."/>
            <person name="Glavina del Rio T."/>
            <person name="Dalin E."/>
            <person name="Tice H."/>
            <person name="Bruce D."/>
            <person name="Goodwin L."/>
            <person name="Pitluck S."/>
            <person name="Peters L."/>
            <person name="Ovchinnikova G."/>
            <person name="Chertkov O."/>
            <person name="Kyrpides N."/>
            <person name="Mavromatis K."/>
            <person name="Ivanova N."/>
            <person name="Brettin T."/>
            <person name="Detter J.C."/>
            <person name="Han C."/>
            <person name="Larimer F."/>
            <person name="Land M."/>
            <person name="Hauser L."/>
            <person name="Markowitz V."/>
            <person name="Cheng J.-F."/>
            <person name="Hugenholtz P."/>
            <person name="Woyke T."/>
            <person name="Wu D."/>
            <person name="Tindall B."/>
            <person name="Pomrenke H."/>
            <person name="Brambilla E."/>
            <person name="Klenk H.-P."/>
            <person name="Eisen J.A."/>
        </authorList>
    </citation>
    <scope>NUCLEOTIDE SEQUENCE [LARGE SCALE GENOMIC DNA]</scope>
    <source>
        <strain evidence="2">ATCC BAA-1392 / DSM 18658 / VKM B-2454 / MOB10</strain>
    </source>
</reference>
<gene>
    <name evidence="1" type="ordered locus">Sinac_0707</name>
</gene>
<keyword evidence="2" id="KW-1185">Reference proteome</keyword>
<dbReference type="InterPro" id="IPR016024">
    <property type="entry name" value="ARM-type_fold"/>
</dbReference>
<dbReference type="Pfam" id="PF13414">
    <property type="entry name" value="TPR_11"/>
    <property type="match status" value="1"/>
</dbReference>
<dbReference type="eggNOG" id="COG0457">
    <property type="taxonomic scope" value="Bacteria"/>
</dbReference>
<dbReference type="Gene3D" id="1.25.40.10">
    <property type="entry name" value="Tetratricopeptide repeat domain"/>
    <property type="match status" value="1"/>
</dbReference>
<dbReference type="InterPro" id="IPR021133">
    <property type="entry name" value="HEAT_type_2"/>
</dbReference>
<dbReference type="PROSITE" id="PS50077">
    <property type="entry name" value="HEAT_REPEAT"/>
    <property type="match status" value="1"/>
</dbReference>
<sequence>MIQICCQTTHRQIRSGSCPWCNSPLPENQVDRNPTSNILGATWWDVSRMLADLGNKACEKVRLTTAANLADHFEGLEEAIPALKKAINDPLEEVRELAQQAFYRLASSVGIEQLPYYESELRRDPNDLAMLRIVLVLYLIFYLQSDNVNISRQQQILRIIATIPGSELAAPPLASLSPYLDGVVFDQAKILWINHVSECADDKFIISNAAKFFALHDPSLSVRWYRRCLSLDPDNPEWHWHLGNLYKRMGRHQSFESGTDWSAVCFSEFEQALELATENTRWSNLALPSVARAAFEAGEIHKAQFYAEELVSRGCQQFKFRTNKNNLMRGGFIHQGNLLLGRVALAKGDREEAKRHLILAITPPDCDPLILVSASGPSASLANDLLQIGERDCVIQYFQQCAQLWPTGRDVLVRWISDIQNKKTPNFGGNLIY</sequence>
<dbReference type="AlphaFoldDB" id="L0D6T5"/>